<proteinExistence type="predicted"/>
<dbReference type="EMBL" id="CP001669">
    <property type="protein sequence ID" value="AFZ80155.1"/>
    <property type="molecule type" value="Genomic_DNA"/>
</dbReference>
<protein>
    <submittedName>
        <fullName evidence="1">Uncharacterized protein</fullName>
    </submittedName>
</protein>
<gene>
    <name evidence="1" type="ORF">BEWA_030070</name>
</gene>
<evidence type="ECO:0000313" key="1">
    <source>
        <dbReference type="EMBL" id="AFZ80155.1"/>
    </source>
</evidence>
<name>L0AX67_THEEQ</name>
<organism evidence="1 2">
    <name type="scientific">Theileria equi strain WA</name>
    <dbReference type="NCBI Taxonomy" id="1537102"/>
    <lineage>
        <taxon>Eukaryota</taxon>
        <taxon>Sar</taxon>
        <taxon>Alveolata</taxon>
        <taxon>Apicomplexa</taxon>
        <taxon>Aconoidasida</taxon>
        <taxon>Piroplasmida</taxon>
        <taxon>Theileriidae</taxon>
        <taxon>Theileria</taxon>
    </lineage>
</organism>
<accession>L0AX67</accession>
<dbReference type="KEGG" id="beq:BEWA_030070"/>
<dbReference type="AlphaFoldDB" id="L0AX67"/>
<dbReference type="RefSeq" id="XP_004829821.1">
    <property type="nucleotide sequence ID" value="XM_004829764.1"/>
</dbReference>
<reference evidence="1 2" key="1">
    <citation type="journal article" date="2012" name="BMC Genomics">
        <title>Comparative genomic analysis and phylogenetic position of Theileria equi.</title>
        <authorList>
            <person name="Kappmeyer L.S."/>
            <person name="Thiagarajan M."/>
            <person name="Herndon D.R."/>
            <person name="Ramsay J.D."/>
            <person name="Caler E."/>
            <person name="Djikeng A."/>
            <person name="Gillespie J.J."/>
            <person name="Lau A.O."/>
            <person name="Roalson E.H."/>
            <person name="Silva J.C."/>
            <person name="Silva M.G."/>
            <person name="Suarez C.E."/>
            <person name="Ueti M.W."/>
            <person name="Nene V.M."/>
            <person name="Mealey R.H."/>
            <person name="Knowles D.P."/>
            <person name="Brayton K.A."/>
        </authorList>
    </citation>
    <scope>NUCLEOTIDE SEQUENCE [LARGE SCALE GENOMIC DNA]</scope>
    <source>
        <strain evidence="1 2">WA</strain>
    </source>
</reference>
<sequence length="427" mass="50012">MDRYSKWYKVHDSNFIRAIGTYNRQLIAKLPEMTLEQLHFMFILFDVMAKRYPQYSLQDAVLSSKILSKLLIFAKQTSAELVKNFKQDYMERIKLQKNCKDLSSTLQTFYKCYYPYYETINTTLGPQRAHITHLVSAALYIQSLAVRFNLLEGFEKLCLLLSLDGFTNVSIESAIKLVTLFGRNEEFYDNQKITLRDALIDELAKKLHSLTVHEYICDRDTHPEAMQLLTQVLDHVEMKDLHQCLDVLQSNDKLNANIHMLFLPFILDSLKNGAFNQRDLVMLMNTSSDSTFCHWTTWFVYYSLLDTDNPEVCTDFSALNRLCESTIVQNENFINAKDVEDICQLRFIHLTKVGNYDPEKEDRSVTLFEALANSLQTIKYRKLCPILHEYSKRMRRVEHYLETNKDRTLPKLKGSIDEFNKHFSIAN</sequence>
<dbReference type="Proteomes" id="UP000031512">
    <property type="component" value="Chromosome 1"/>
</dbReference>
<dbReference type="eggNOG" id="ENOG502QXBU">
    <property type="taxonomic scope" value="Eukaryota"/>
</dbReference>
<evidence type="ECO:0000313" key="2">
    <source>
        <dbReference type="Proteomes" id="UP000031512"/>
    </source>
</evidence>
<dbReference type="VEuPathDB" id="PiroplasmaDB:BEWA_030070"/>
<keyword evidence="2" id="KW-1185">Reference proteome</keyword>
<dbReference type="OrthoDB" id="360574at2759"/>
<dbReference type="GeneID" id="15803464"/>